<dbReference type="Proteomes" id="UP000002016">
    <property type="component" value="Chromosome"/>
</dbReference>
<feature type="domain" description="4Fe-4S ferredoxin-type" evidence="4">
    <location>
        <begin position="415"/>
        <end position="443"/>
    </location>
</feature>
<gene>
    <name evidence="5" type="ordered locus">Tlet_1363</name>
</gene>
<reference evidence="5 6" key="1">
    <citation type="submission" date="2007-08" db="EMBL/GenBank/DDBJ databases">
        <title>Complete sequence of Thermotoga lettingae TMO.</title>
        <authorList>
            <consortium name="US DOE Joint Genome Institute"/>
            <person name="Copeland A."/>
            <person name="Lucas S."/>
            <person name="Lapidus A."/>
            <person name="Barry K."/>
            <person name="Glavina del Rio T."/>
            <person name="Dalin E."/>
            <person name="Tice H."/>
            <person name="Pitluck S."/>
            <person name="Foster B."/>
            <person name="Bruce D."/>
            <person name="Schmutz J."/>
            <person name="Larimer F."/>
            <person name="Land M."/>
            <person name="Hauser L."/>
            <person name="Kyrpides N."/>
            <person name="Mikhailova N."/>
            <person name="Nelson K."/>
            <person name="Gogarten J.P."/>
            <person name="Noll K."/>
            <person name="Richardson P."/>
        </authorList>
    </citation>
    <scope>NUCLEOTIDE SEQUENCE [LARGE SCALE GENOMIC DNA]</scope>
    <source>
        <strain evidence="6">ATCC BAA-301 / DSM 14385 / NBRC 107922 / TMO</strain>
    </source>
</reference>
<evidence type="ECO:0000256" key="2">
    <source>
        <dbReference type="ARBA" id="ARBA00023004"/>
    </source>
</evidence>
<dbReference type="KEGG" id="tle:Tlet_1363"/>
<protein>
    <recommendedName>
        <fullName evidence="4">4Fe-4S ferredoxin-type domain-containing protein</fullName>
    </recommendedName>
</protein>
<dbReference type="PROSITE" id="PS51379">
    <property type="entry name" value="4FE4S_FER_2"/>
    <property type="match status" value="2"/>
</dbReference>
<dbReference type="InterPro" id="IPR017896">
    <property type="entry name" value="4Fe4S_Fe-S-bd"/>
</dbReference>
<evidence type="ECO:0000313" key="5">
    <source>
        <dbReference type="EMBL" id="ABV33920.1"/>
    </source>
</evidence>
<proteinExistence type="predicted"/>
<dbReference type="AlphaFoldDB" id="A8F6Y6"/>
<dbReference type="HOGENOM" id="CLU_043239_0_0_0"/>
<dbReference type="GO" id="GO:0051536">
    <property type="term" value="F:iron-sulfur cluster binding"/>
    <property type="evidence" value="ECO:0007669"/>
    <property type="project" value="UniProtKB-KW"/>
</dbReference>
<sequence length="443" mass="48744">MRDVKTIEQINEKIKRGEAVVMTAEEVVQLARESSVKEVAKKVDVVTTATFAPMCSSGAFINFGHTMPPMRMEKIQLSGVDVYGGLAAVDGYVGATQESQEDKTFGGAHIIEALIKGKNLQLKTSGKGTDCYPRKQFEGYINKEVINDFFLFNPRNAYQNYAAATNSSDLTIYTYMGKLLPNFGNVTYSTSGELSPLLKDPNMYTIGLGTRIFLCGTDGYVIWPGTQFRNDVETNRYGVPISAARTISVIGDAKKMNHRYIKAAYFKGYGVTLFVGIGVPIPILNEEIAFFASLGNEQIETEVKDYGKEGRPTLMRVNYAQLRSGYIEIGGKKVKTSSISSLSMAREIAAVLKTWIESGTFLITSPVQLFNEERSIKSLKEVSAKIEKEDKPECVDCGACVSLCPFDALLLVDGKFTFLREKCTMCLQCSDACPVGVKLPPDE</sequence>
<keyword evidence="1" id="KW-0479">Metal-binding</keyword>
<keyword evidence="3" id="KW-0411">Iron-sulfur</keyword>
<dbReference type="SUPFAM" id="SSF54862">
    <property type="entry name" value="4Fe-4S ferredoxins"/>
    <property type="match status" value="1"/>
</dbReference>
<dbReference type="eggNOG" id="COG1900">
    <property type="taxonomic scope" value="Bacteria"/>
</dbReference>
<dbReference type="GO" id="GO:0046872">
    <property type="term" value="F:metal ion binding"/>
    <property type="evidence" value="ECO:0007669"/>
    <property type="project" value="UniProtKB-KW"/>
</dbReference>
<evidence type="ECO:0000259" key="4">
    <source>
        <dbReference type="PROSITE" id="PS51379"/>
    </source>
</evidence>
<feature type="domain" description="4Fe-4S ferredoxin-type" evidence="4">
    <location>
        <begin position="384"/>
        <end position="414"/>
    </location>
</feature>
<dbReference type="Pfam" id="PF01837">
    <property type="entry name" value="HcyBio"/>
    <property type="match status" value="1"/>
</dbReference>
<evidence type="ECO:0000256" key="1">
    <source>
        <dbReference type="ARBA" id="ARBA00022723"/>
    </source>
</evidence>
<organism evidence="5 6">
    <name type="scientific">Pseudothermotoga lettingae (strain ATCC BAA-301 / DSM 14385 / NBRC 107922 / TMO)</name>
    <name type="common">Thermotoga lettingae</name>
    <dbReference type="NCBI Taxonomy" id="416591"/>
    <lineage>
        <taxon>Bacteria</taxon>
        <taxon>Thermotogati</taxon>
        <taxon>Thermotogota</taxon>
        <taxon>Thermotogae</taxon>
        <taxon>Thermotogales</taxon>
        <taxon>Thermotogaceae</taxon>
        <taxon>Pseudothermotoga</taxon>
    </lineage>
</organism>
<dbReference type="eggNOG" id="COG1145">
    <property type="taxonomic scope" value="Bacteria"/>
</dbReference>
<keyword evidence="6" id="KW-1185">Reference proteome</keyword>
<keyword evidence="2" id="KW-0408">Iron</keyword>
<dbReference type="Pfam" id="PF12838">
    <property type="entry name" value="Fer4_7"/>
    <property type="match status" value="1"/>
</dbReference>
<evidence type="ECO:0000313" key="6">
    <source>
        <dbReference type="Proteomes" id="UP000002016"/>
    </source>
</evidence>
<dbReference type="Gene3D" id="3.30.70.20">
    <property type="match status" value="1"/>
</dbReference>
<dbReference type="EMBL" id="CP000812">
    <property type="protein sequence ID" value="ABV33920.1"/>
    <property type="molecule type" value="Genomic_DNA"/>
</dbReference>
<dbReference type="PROSITE" id="PS00198">
    <property type="entry name" value="4FE4S_FER_1"/>
    <property type="match status" value="2"/>
</dbReference>
<reference evidence="5 6" key="2">
    <citation type="journal article" date="2009" name="Proc. Natl. Acad. Sci. U.S.A.">
        <title>On the chimeric nature, thermophilic origin, and phylogenetic placement of the Thermotogales.</title>
        <authorList>
            <person name="Zhaxybayeva O."/>
            <person name="Swithers K.S."/>
            <person name="Lapierre P."/>
            <person name="Fournier G.P."/>
            <person name="Bickhart D.M."/>
            <person name="DeBoy R.T."/>
            <person name="Nelson K.E."/>
            <person name="Nesbo C.L."/>
            <person name="Doolittle W.F."/>
            <person name="Gogarten J.P."/>
            <person name="Noll K.M."/>
        </authorList>
    </citation>
    <scope>NUCLEOTIDE SEQUENCE [LARGE SCALE GENOMIC DNA]</scope>
    <source>
        <strain evidence="6">ATCC BAA-301 / DSM 14385 / NBRC 107922 / TMO</strain>
    </source>
</reference>
<dbReference type="InterPro" id="IPR002708">
    <property type="entry name" value="HcyBio"/>
</dbReference>
<accession>A8F6Y6</accession>
<name>A8F6Y6_PSELT</name>
<dbReference type="InterPro" id="IPR017900">
    <property type="entry name" value="4Fe4S_Fe_S_CS"/>
</dbReference>
<evidence type="ECO:0000256" key="3">
    <source>
        <dbReference type="ARBA" id="ARBA00023014"/>
    </source>
</evidence>
<dbReference type="STRING" id="416591.Tlet_1363"/>